<proteinExistence type="predicted"/>
<evidence type="ECO:0000313" key="1">
    <source>
        <dbReference type="EMBL" id="KAJ8674124.1"/>
    </source>
</evidence>
<name>A0ACC2NS82_9HYME</name>
<accession>A0ACC2NS82</accession>
<protein>
    <submittedName>
        <fullName evidence="1">Uncharacterized protein</fullName>
    </submittedName>
</protein>
<gene>
    <name evidence="1" type="ORF">QAD02_005386</name>
</gene>
<dbReference type="Proteomes" id="UP001239111">
    <property type="component" value="Chromosome 3"/>
</dbReference>
<evidence type="ECO:0000313" key="2">
    <source>
        <dbReference type="Proteomes" id="UP001239111"/>
    </source>
</evidence>
<organism evidence="1 2">
    <name type="scientific">Eretmocerus hayati</name>
    <dbReference type="NCBI Taxonomy" id="131215"/>
    <lineage>
        <taxon>Eukaryota</taxon>
        <taxon>Metazoa</taxon>
        <taxon>Ecdysozoa</taxon>
        <taxon>Arthropoda</taxon>
        <taxon>Hexapoda</taxon>
        <taxon>Insecta</taxon>
        <taxon>Pterygota</taxon>
        <taxon>Neoptera</taxon>
        <taxon>Endopterygota</taxon>
        <taxon>Hymenoptera</taxon>
        <taxon>Apocrita</taxon>
        <taxon>Proctotrupomorpha</taxon>
        <taxon>Chalcidoidea</taxon>
        <taxon>Aphelinidae</taxon>
        <taxon>Aphelininae</taxon>
        <taxon>Eretmocerus</taxon>
    </lineage>
</organism>
<sequence>MESASPQQRQQVKGCKANNNSSNSNHKGPSRQFIHSDSVRTKQQQQAMPNKQEGSSSNNGCDDEKNKEVPRSNRSNSSRRNSNGRRSTAKFVPLNTCTVTVKSNSNPHSPTHREKNRSNAAARSRSSVSTTRSVEPMSYSRALSAGDQVKPDLTSSPPVSPSHQPSSPAKTPEMSYSKAVSSKSTSTDDVAQCNGSTTSSPSTPVPGSELTYSKVVSGGTTGKLGAIERAKPKTPEQPEAHQRHAVLSYDQVLRLNDVMNEVVSIHGRGNFPTIEVRLRDLVVLVRSKLEHVEENDENSNEAEKTKCITRVRDIRLNGGAASHVLATECQAYNDLDLIYGVELENAKDYERVKQAVLDSLFELLPEGVSRARITACSLKEAYVSKMVKVQSADGSDRWSLISLGNSRGHRNVELKFVHAMRRQFEFSVDSFQIVLDSLLRFHETSRLPMTESVYPTVVGESVYGDFHEALYHLQNKLISTRHPEEIRGGGLLKYCNLLVKAYKPAQPDYIKSLERYMCSRFFIDFPDIGQQKAKLENYLWNHFVGAEEECLKYQYLSLLHGVVEESTVCLMGHERRQTLALIESLAYQVLAYQEQQQQRTLQIAPSHHQQQQTAMAAAPPATTTAYVYANGYYYATSVIPTTAAAAAACYTCTCNPHWMAACSS</sequence>
<keyword evidence="2" id="KW-1185">Reference proteome</keyword>
<comment type="caution">
    <text evidence="1">The sequence shown here is derived from an EMBL/GenBank/DDBJ whole genome shotgun (WGS) entry which is preliminary data.</text>
</comment>
<reference evidence="1" key="1">
    <citation type="submission" date="2023-04" db="EMBL/GenBank/DDBJ databases">
        <title>A chromosome-level genome assembly of the parasitoid wasp Eretmocerus hayati.</title>
        <authorList>
            <person name="Zhong Y."/>
            <person name="Liu S."/>
            <person name="Liu Y."/>
        </authorList>
    </citation>
    <scope>NUCLEOTIDE SEQUENCE</scope>
    <source>
        <strain evidence="1">ZJU_SS_LIU_2023</strain>
    </source>
</reference>
<dbReference type="EMBL" id="CM056743">
    <property type="protein sequence ID" value="KAJ8674124.1"/>
    <property type="molecule type" value="Genomic_DNA"/>
</dbReference>